<dbReference type="EMBL" id="BAAAPM010000008">
    <property type="protein sequence ID" value="GAA1734686.1"/>
    <property type="molecule type" value="Genomic_DNA"/>
</dbReference>
<reference evidence="3" key="1">
    <citation type="journal article" date="2019" name="Int. J. Syst. Evol. Microbiol.">
        <title>The Global Catalogue of Microorganisms (GCM) 10K type strain sequencing project: providing services to taxonomists for standard genome sequencing and annotation.</title>
        <authorList>
            <consortium name="The Broad Institute Genomics Platform"/>
            <consortium name="The Broad Institute Genome Sequencing Center for Infectious Disease"/>
            <person name="Wu L."/>
            <person name="Ma J."/>
        </authorList>
    </citation>
    <scope>NUCLEOTIDE SEQUENCE [LARGE SCALE GENOMIC DNA]</scope>
    <source>
        <strain evidence="3">JCM 15589</strain>
    </source>
</reference>
<dbReference type="Proteomes" id="UP001501138">
    <property type="component" value="Unassembled WGS sequence"/>
</dbReference>
<evidence type="ECO:0000256" key="1">
    <source>
        <dbReference type="SAM" id="Phobius"/>
    </source>
</evidence>
<keyword evidence="3" id="KW-1185">Reference proteome</keyword>
<sequence length="91" mass="9520">MTDNRNAEVAYLPPAVPPTNHGHTVAAWFTMIGIMVGAIVAAVGVTIAAVWLFWVGMGIVVVANVIGLVLRNMGYGQARSGAAPRREPAAH</sequence>
<dbReference type="RefSeq" id="WP_344249661.1">
    <property type="nucleotide sequence ID" value="NZ_BAAAPM010000008.1"/>
</dbReference>
<dbReference type="NCBIfam" id="NF041681">
    <property type="entry name" value="HGxxPAAW"/>
    <property type="match status" value="1"/>
</dbReference>
<keyword evidence="1" id="KW-0472">Membrane</keyword>
<accession>A0ABP4VTF5</accession>
<feature type="transmembrane region" description="Helical" evidence="1">
    <location>
        <begin position="25"/>
        <end position="45"/>
    </location>
</feature>
<comment type="caution">
    <text evidence="2">The sequence shown here is derived from an EMBL/GenBank/DDBJ whole genome shotgun (WGS) entry which is preliminary data.</text>
</comment>
<evidence type="ECO:0000313" key="3">
    <source>
        <dbReference type="Proteomes" id="UP001501138"/>
    </source>
</evidence>
<evidence type="ECO:0000313" key="2">
    <source>
        <dbReference type="EMBL" id="GAA1734686.1"/>
    </source>
</evidence>
<keyword evidence="1" id="KW-0812">Transmembrane</keyword>
<organism evidence="2 3">
    <name type="scientific">Isoptericola hypogeus</name>
    <dbReference type="NCBI Taxonomy" id="300179"/>
    <lineage>
        <taxon>Bacteria</taxon>
        <taxon>Bacillati</taxon>
        <taxon>Actinomycetota</taxon>
        <taxon>Actinomycetes</taxon>
        <taxon>Micrococcales</taxon>
        <taxon>Promicromonosporaceae</taxon>
        <taxon>Isoptericola</taxon>
    </lineage>
</organism>
<gene>
    <name evidence="2" type="ORF">GCM10009809_32420</name>
</gene>
<feature type="transmembrane region" description="Helical" evidence="1">
    <location>
        <begin position="51"/>
        <end position="70"/>
    </location>
</feature>
<keyword evidence="1" id="KW-1133">Transmembrane helix</keyword>
<protein>
    <submittedName>
        <fullName evidence="2">Uncharacterized protein</fullName>
    </submittedName>
</protein>
<name>A0ABP4VTF5_9MICO</name>
<proteinExistence type="predicted"/>